<dbReference type="OrthoDB" id="40902at2759"/>
<evidence type="ECO:0000313" key="1">
    <source>
        <dbReference type="EMBL" id="KAF8395598.1"/>
    </source>
</evidence>
<dbReference type="InterPro" id="IPR011009">
    <property type="entry name" value="Kinase-like_dom_sf"/>
</dbReference>
<comment type="caution">
    <text evidence="1">The sequence shown here is derived from an EMBL/GenBank/DDBJ whole genome shotgun (WGS) entry which is preliminary data.</text>
</comment>
<dbReference type="AlphaFoldDB" id="A0A835D990"/>
<keyword evidence="2" id="KW-1185">Reference proteome</keyword>
<organism evidence="1 2">
    <name type="scientific">Tetracentron sinense</name>
    <name type="common">Spur-leaf</name>
    <dbReference type="NCBI Taxonomy" id="13715"/>
    <lineage>
        <taxon>Eukaryota</taxon>
        <taxon>Viridiplantae</taxon>
        <taxon>Streptophyta</taxon>
        <taxon>Embryophyta</taxon>
        <taxon>Tracheophyta</taxon>
        <taxon>Spermatophyta</taxon>
        <taxon>Magnoliopsida</taxon>
        <taxon>Trochodendrales</taxon>
        <taxon>Trochodendraceae</taxon>
        <taxon>Tetracentron</taxon>
    </lineage>
</organism>
<dbReference type="OMA" id="RSCCESI"/>
<name>A0A835D990_TETSI</name>
<evidence type="ECO:0000313" key="2">
    <source>
        <dbReference type="Proteomes" id="UP000655225"/>
    </source>
</evidence>
<dbReference type="EMBL" id="JABCRI010000013">
    <property type="protein sequence ID" value="KAF8395598.1"/>
    <property type="molecule type" value="Genomic_DNA"/>
</dbReference>
<gene>
    <name evidence="1" type="ORF">HHK36_019548</name>
</gene>
<accession>A0A835D990</accession>
<sequence length="187" mass="20450">MAGGYNQAADVWSAGDHISTSAKDLITGMLCKDPSQRPTAAQVLGFSFRSCCESIALEFSSPVPSMPSFAFFSPSSAVEQHNLLGFTANISRVDAIYIESSLEKLFMLPDSPLCYWREAGEMERKAIEVRRGGTTRSRMLGIHNKRKHTIGLGELEQLDLIVTESVIQWASCTDLLSAPSLRSSLVC</sequence>
<evidence type="ECO:0008006" key="3">
    <source>
        <dbReference type="Google" id="ProtNLM"/>
    </source>
</evidence>
<dbReference type="Proteomes" id="UP000655225">
    <property type="component" value="Unassembled WGS sequence"/>
</dbReference>
<reference evidence="1 2" key="1">
    <citation type="submission" date="2020-04" db="EMBL/GenBank/DDBJ databases">
        <title>Plant Genome Project.</title>
        <authorList>
            <person name="Zhang R.-G."/>
        </authorList>
    </citation>
    <scope>NUCLEOTIDE SEQUENCE [LARGE SCALE GENOMIC DNA]</scope>
    <source>
        <strain evidence="1">YNK0</strain>
        <tissue evidence="1">Leaf</tissue>
    </source>
</reference>
<protein>
    <recommendedName>
        <fullName evidence="3">Protein kinase domain-containing protein</fullName>
    </recommendedName>
</protein>
<dbReference type="Gene3D" id="1.10.510.10">
    <property type="entry name" value="Transferase(Phosphotransferase) domain 1"/>
    <property type="match status" value="1"/>
</dbReference>
<dbReference type="SUPFAM" id="SSF56112">
    <property type="entry name" value="Protein kinase-like (PK-like)"/>
    <property type="match status" value="1"/>
</dbReference>
<proteinExistence type="predicted"/>